<proteinExistence type="inferred from homology"/>
<protein>
    <recommendedName>
        <fullName evidence="2">NIPSNAP domain-containing protein</fullName>
    </recommendedName>
</protein>
<dbReference type="PANTHER" id="PTHR21017">
    <property type="entry name" value="NIPSNAP-RELATED"/>
    <property type="match status" value="1"/>
</dbReference>
<evidence type="ECO:0000259" key="2">
    <source>
        <dbReference type="Pfam" id="PF07978"/>
    </source>
</evidence>
<evidence type="ECO:0000313" key="4">
    <source>
        <dbReference type="Proteomes" id="UP001217754"/>
    </source>
</evidence>
<dbReference type="RefSeq" id="XP_060120545.1">
    <property type="nucleotide sequence ID" value="XM_060264562.1"/>
</dbReference>
<reference evidence="3" key="1">
    <citation type="submission" date="2023-03" db="EMBL/GenBank/DDBJ databases">
        <title>Mating type loci evolution in Malassezia.</title>
        <authorList>
            <person name="Coelho M.A."/>
        </authorList>
    </citation>
    <scope>NUCLEOTIDE SEQUENCE</scope>
    <source>
        <strain evidence="3">CBS 9431</strain>
    </source>
</reference>
<dbReference type="EMBL" id="CP119958">
    <property type="protein sequence ID" value="WFD37648.1"/>
    <property type="molecule type" value="Genomic_DNA"/>
</dbReference>
<gene>
    <name evidence="3" type="ORF">MJAP1_000595</name>
</gene>
<dbReference type="InterPro" id="IPR011008">
    <property type="entry name" value="Dimeric_a/b-barrel"/>
</dbReference>
<dbReference type="AlphaFoldDB" id="A0AAF0J8V0"/>
<dbReference type="SUPFAM" id="SSF54909">
    <property type="entry name" value="Dimeric alpha+beta barrel"/>
    <property type="match status" value="2"/>
</dbReference>
<organism evidence="3 4">
    <name type="scientific">Malassezia japonica</name>
    <dbReference type="NCBI Taxonomy" id="223818"/>
    <lineage>
        <taxon>Eukaryota</taxon>
        <taxon>Fungi</taxon>
        <taxon>Dikarya</taxon>
        <taxon>Basidiomycota</taxon>
        <taxon>Ustilaginomycotina</taxon>
        <taxon>Malasseziomycetes</taxon>
        <taxon>Malasseziales</taxon>
        <taxon>Malasseziaceae</taxon>
        <taxon>Malassezia</taxon>
    </lineage>
</organism>
<dbReference type="PANTHER" id="PTHR21017:SF17">
    <property type="entry name" value="PROTEIN NIPSNAP"/>
    <property type="match status" value="1"/>
</dbReference>
<dbReference type="GO" id="GO:0000423">
    <property type="term" value="P:mitophagy"/>
    <property type="evidence" value="ECO:0007669"/>
    <property type="project" value="UniProtKB-ARBA"/>
</dbReference>
<dbReference type="GeneID" id="85224244"/>
<dbReference type="Proteomes" id="UP001217754">
    <property type="component" value="Chromosome 1"/>
</dbReference>
<dbReference type="GO" id="GO:0005739">
    <property type="term" value="C:mitochondrion"/>
    <property type="evidence" value="ECO:0007669"/>
    <property type="project" value="TreeGrafter"/>
</dbReference>
<keyword evidence="4" id="KW-1185">Reference proteome</keyword>
<accession>A0AAF0J8V0</accession>
<evidence type="ECO:0000256" key="1">
    <source>
        <dbReference type="ARBA" id="ARBA00005291"/>
    </source>
</evidence>
<dbReference type="Gene3D" id="3.30.70.100">
    <property type="match status" value="2"/>
</dbReference>
<dbReference type="Pfam" id="PF07978">
    <property type="entry name" value="NIPSNAP"/>
    <property type="match status" value="1"/>
</dbReference>
<sequence length="278" mass="32510">MTMLRPASILRRTAVQAMNARICMPRIAVARAMSTSPLLQQKQDQGFISSILHGANDGKEETNGGDVESGMCKEIYEIQRVNVKPDQIDEYRRMVLDMHPKLAEHYKDIVEPAGNWEVVVGDIGYFYHFWKFKGYAGYDKLEREVATEPLLREYRDKLLPLINGRQNWLTQAFTFWTPSLPPKGPDSIYELRTYNLQPGHLLEWERDWRRGLEARRPFVEPVGAWFSHVGGLHTVFHIWEYSSLEEREKTRAAAWQVETVRFIDNMHSQIMRPITFRQ</sequence>
<feature type="domain" description="NIPSNAP" evidence="2">
    <location>
        <begin position="189"/>
        <end position="276"/>
    </location>
</feature>
<comment type="similarity">
    <text evidence="1">Belongs to the NipSnap family.</text>
</comment>
<dbReference type="InterPro" id="IPR012577">
    <property type="entry name" value="NIPSNAP"/>
</dbReference>
<dbReference type="InterPro" id="IPR051557">
    <property type="entry name" value="NipSnap_domain"/>
</dbReference>
<evidence type="ECO:0000313" key="3">
    <source>
        <dbReference type="EMBL" id="WFD37648.1"/>
    </source>
</evidence>
<name>A0AAF0J8V0_9BASI</name>